<evidence type="ECO:0000313" key="3">
    <source>
        <dbReference type="Proteomes" id="UP000325315"/>
    </source>
</evidence>
<keyword evidence="1" id="KW-0472">Membrane</keyword>
<reference evidence="3" key="1">
    <citation type="journal article" date="2019" name="Plant Biotechnol. J.">
        <title>Genome sequencing of the Australian wild diploid species Gossypium australe highlights disease resistance and delayed gland morphogenesis.</title>
        <authorList>
            <person name="Cai Y."/>
            <person name="Cai X."/>
            <person name="Wang Q."/>
            <person name="Wang P."/>
            <person name="Zhang Y."/>
            <person name="Cai C."/>
            <person name="Xu Y."/>
            <person name="Wang K."/>
            <person name="Zhou Z."/>
            <person name="Wang C."/>
            <person name="Geng S."/>
            <person name="Li B."/>
            <person name="Dong Q."/>
            <person name="Hou Y."/>
            <person name="Wang H."/>
            <person name="Ai P."/>
            <person name="Liu Z."/>
            <person name="Yi F."/>
            <person name="Sun M."/>
            <person name="An G."/>
            <person name="Cheng J."/>
            <person name="Zhang Y."/>
            <person name="Shi Q."/>
            <person name="Xie Y."/>
            <person name="Shi X."/>
            <person name="Chang Y."/>
            <person name="Huang F."/>
            <person name="Chen Y."/>
            <person name="Hong S."/>
            <person name="Mi L."/>
            <person name="Sun Q."/>
            <person name="Zhang L."/>
            <person name="Zhou B."/>
            <person name="Peng R."/>
            <person name="Zhang X."/>
            <person name="Liu F."/>
        </authorList>
    </citation>
    <scope>NUCLEOTIDE SEQUENCE [LARGE SCALE GENOMIC DNA]</scope>
    <source>
        <strain evidence="3">cv. PA1801</strain>
    </source>
</reference>
<evidence type="ECO:0000256" key="1">
    <source>
        <dbReference type="SAM" id="Phobius"/>
    </source>
</evidence>
<organism evidence="2 3">
    <name type="scientific">Gossypium australe</name>
    <dbReference type="NCBI Taxonomy" id="47621"/>
    <lineage>
        <taxon>Eukaryota</taxon>
        <taxon>Viridiplantae</taxon>
        <taxon>Streptophyta</taxon>
        <taxon>Embryophyta</taxon>
        <taxon>Tracheophyta</taxon>
        <taxon>Spermatophyta</taxon>
        <taxon>Magnoliopsida</taxon>
        <taxon>eudicotyledons</taxon>
        <taxon>Gunneridae</taxon>
        <taxon>Pentapetalae</taxon>
        <taxon>rosids</taxon>
        <taxon>malvids</taxon>
        <taxon>Malvales</taxon>
        <taxon>Malvaceae</taxon>
        <taxon>Malvoideae</taxon>
        <taxon>Gossypium</taxon>
    </lineage>
</organism>
<proteinExistence type="predicted"/>
<dbReference type="OrthoDB" id="2012657at2759"/>
<evidence type="ECO:0000313" key="2">
    <source>
        <dbReference type="EMBL" id="KAA3462772.1"/>
    </source>
</evidence>
<keyword evidence="1" id="KW-0812">Transmembrane</keyword>
<keyword evidence="1" id="KW-1133">Transmembrane helix</keyword>
<keyword evidence="3" id="KW-1185">Reference proteome</keyword>
<protein>
    <submittedName>
        <fullName evidence="2">Copia protein</fullName>
    </submittedName>
</protein>
<gene>
    <name evidence="2" type="ORF">EPI10_029230</name>
</gene>
<dbReference type="PANTHER" id="PTHR11439">
    <property type="entry name" value="GAG-POL-RELATED RETROTRANSPOSON"/>
    <property type="match status" value="1"/>
</dbReference>
<dbReference type="Proteomes" id="UP000325315">
    <property type="component" value="Unassembled WGS sequence"/>
</dbReference>
<sequence>MLRFCHTSRDIGVCLSRVRNTAWYTGMCFGRVKTAPKNKLATRPSTRACGLAVFVIFLKGTAMLRNPVPEVLQAGSPIEQNHKLAHVTGELIADPKSYRRLMGRLIYVVVMHPDLAYSMYALSQFMQHPKCFRLGYLPLFR</sequence>
<name>A0A5B6V0W2_9ROSI</name>
<dbReference type="AlphaFoldDB" id="A0A5B6V0W2"/>
<feature type="transmembrane region" description="Helical" evidence="1">
    <location>
        <begin position="105"/>
        <end position="123"/>
    </location>
</feature>
<dbReference type="EMBL" id="SMMG02000009">
    <property type="protein sequence ID" value="KAA3462772.1"/>
    <property type="molecule type" value="Genomic_DNA"/>
</dbReference>
<dbReference type="PANTHER" id="PTHR11439:SF470">
    <property type="entry name" value="CYSTEINE-RICH RLK (RECEPTOR-LIKE PROTEIN KINASE) 8"/>
    <property type="match status" value="1"/>
</dbReference>
<accession>A0A5B6V0W2</accession>
<comment type="caution">
    <text evidence="2">The sequence shown here is derived from an EMBL/GenBank/DDBJ whole genome shotgun (WGS) entry which is preliminary data.</text>
</comment>